<comment type="caution">
    <text evidence="2">The sequence shown here is derived from an EMBL/GenBank/DDBJ whole genome shotgun (WGS) entry which is preliminary data.</text>
</comment>
<gene>
    <name evidence="2" type="ORF">LPTSP4_15090</name>
</gene>
<name>A0A2P2DZD0_9LEPT</name>
<protein>
    <submittedName>
        <fullName evidence="2">SH3 domain protein</fullName>
    </submittedName>
</protein>
<feature type="domain" description="SH3b" evidence="1">
    <location>
        <begin position="7"/>
        <end position="79"/>
    </location>
</feature>
<dbReference type="SMART" id="SM00287">
    <property type="entry name" value="SH3b"/>
    <property type="match status" value="1"/>
</dbReference>
<accession>A0A2P2DZD0</accession>
<keyword evidence="3" id="KW-1185">Reference proteome</keyword>
<organism evidence="2 3">
    <name type="scientific">Leptospira ryugenii</name>
    <dbReference type="NCBI Taxonomy" id="1917863"/>
    <lineage>
        <taxon>Bacteria</taxon>
        <taxon>Pseudomonadati</taxon>
        <taxon>Spirochaetota</taxon>
        <taxon>Spirochaetia</taxon>
        <taxon>Leptospirales</taxon>
        <taxon>Leptospiraceae</taxon>
        <taxon>Leptospira</taxon>
    </lineage>
</organism>
<evidence type="ECO:0000259" key="1">
    <source>
        <dbReference type="PROSITE" id="PS51781"/>
    </source>
</evidence>
<proteinExistence type="predicted"/>
<dbReference type="AlphaFoldDB" id="A0A2P2DZD0"/>
<sequence>MPEKVAEKKYFVFGENVNLRKSASVSSASLLKLQVGEPVSILKKTNELFSSQNTKEYWYEVEAKGKKGFVWGGLLSDYDVSLGSQQVLIRNLGVAEGKIQIKLVENQKILSQFELKVGPVSNENWSHQLYSGDFFSPNPGKLIGIRYLIFSEIEYAYSEETIFSIDSKQKINKFFTWTQGGCDPPSCADTWLVFPGETLKEDKSIKRKKYQGEKNTILEVTRSYNIDDETENSFNTVRYLWNGKHMEEKK</sequence>
<evidence type="ECO:0000313" key="2">
    <source>
        <dbReference type="EMBL" id="GBF49988.1"/>
    </source>
</evidence>
<dbReference type="PROSITE" id="PS51781">
    <property type="entry name" value="SH3B"/>
    <property type="match status" value="1"/>
</dbReference>
<dbReference type="Gene3D" id="2.30.30.40">
    <property type="entry name" value="SH3 Domains"/>
    <property type="match status" value="1"/>
</dbReference>
<dbReference type="Pfam" id="PF08239">
    <property type="entry name" value="SH3_3"/>
    <property type="match status" value="1"/>
</dbReference>
<dbReference type="Proteomes" id="UP000245133">
    <property type="component" value="Unassembled WGS sequence"/>
</dbReference>
<dbReference type="EMBL" id="BFBB01000003">
    <property type="protein sequence ID" value="GBF49988.1"/>
    <property type="molecule type" value="Genomic_DNA"/>
</dbReference>
<evidence type="ECO:0000313" key="3">
    <source>
        <dbReference type="Proteomes" id="UP000245133"/>
    </source>
</evidence>
<reference evidence="2 3" key="1">
    <citation type="submission" date="2018-02" db="EMBL/GenBank/DDBJ databases">
        <title>Novel Leptospira species isolated from soil and water in Japan.</title>
        <authorList>
            <person name="Nakao R."/>
            <person name="Masuzawa T."/>
        </authorList>
    </citation>
    <scope>NUCLEOTIDE SEQUENCE [LARGE SCALE GENOMIC DNA]</scope>
    <source>
        <strain evidence="2 3">YH101</strain>
    </source>
</reference>
<dbReference type="InterPro" id="IPR003646">
    <property type="entry name" value="SH3-like_bac-type"/>
</dbReference>